<keyword evidence="3 4" id="KW-0418">Kinase</keyword>
<reference evidence="4 5" key="1">
    <citation type="submission" date="2019-10" db="EMBL/GenBank/DDBJ databases">
        <title>Assembly and Annotation for the nematode Trichostrongylus colubriformis.</title>
        <authorList>
            <person name="Martin J."/>
        </authorList>
    </citation>
    <scope>NUCLEOTIDE SEQUENCE [LARGE SCALE GENOMIC DNA]</scope>
    <source>
        <strain evidence="4">G859</strain>
        <tissue evidence="4">Whole worm</tissue>
    </source>
</reference>
<dbReference type="EMBL" id="WIXE01021984">
    <property type="protein sequence ID" value="KAK5967879.1"/>
    <property type="molecule type" value="Genomic_DNA"/>
</dbReference>
<dbReference type="GO" id="GO:0005997">
    <property type="term" value="P:xylulose metabolic process"/>
    <property type="evidence" value="ECO:0007669"/>
    <property type="project" value="TreeGrafter"/>
</dbReference>
<evidence type="ECO:0000313" key="5">
    <source>
        <dbReference type="Proteomes" id="UP001331761"/>
    </source>
</evidence>
<comment type="similarity">
    <text evidence="1">Belongs to the FGGY kinase family.</text>
</comment>
<dbReference type="PANTHER" id="PTHR10196:SF57">
    <property type="entry name" value="XYLULOSE KINASE"/>
    <property type="match status" value="1"/>
</dbReference>
<organism evidence="4 5">
    <name type="scientific">Trichostrongylus colubriformis</name>
    <name type="common">Black scour worm</name>
    <dbReference type="NCBI Taxonomy" id="6319"/>
    <lineage>
        <taxon>Eukaryota</taxon>
        <taxon>Metazoa</taxon>
        <taxon>Ecdysozoa</taxon>
        <taxon>Nematoda</taxon>
        <taxon>Chromadorea</taxon>
        <taxon>Rhabditida</taxon>
        <taxon>Rhabditina</taxon>
        <taxon>Rhabditomorpha</taxon>
        <taxon>Strongyloidea</taxon>
        <taxon>Trichostrongylidae</taxon>
        <taxon>Trichostrongylus</taxon>
    </lineage>
</organism>
<protein>
    <submittedName>
        <fullName evidence="4">Xylulose kinase</fullName>
    </submittedName>
</protein>
<keyword evidence="2" id="KW-0808">Transferase</keyword>
<evidence type="ECO:0000313" key="4">
    <source>
        <dbReference type="EMBL" id="KAK5967879.1"/>
    </source>
</evidence>
<accession>A0AAN8IX45</accession>
<evidence type="ECO:0000256" key="2">
    <source>
        <dbReference type="ARBA" id="ARBA00022679"/>
    </source>
</evidence>
<evidence type="ECO:0000256" key="1">
    <source>
        <dbReference type="ARBA" id="ARBA00009156"/>
    </source>
</evidence>
<keyword evidence="5" id="KW-1185">Reference proteome</keyword>
<proteinExistence type="inferred from homology"/>
<gene>
    <name evidence="4" type="ORF">GCK32_011994</name>
</gene>
<dbReference type="GO" id="GO:0005829">
    <property type="term" value="C:cytosol"/>
    <property type="evidence" value="ECO:0007669"/>
    <property type="project" value="TreeGrafter"/>
</dbReference>
<dbReference type="AlphaFoldDB" id="A0AAN8IX45"/>
<dbReference type="Proteomes" id="UP001331761">
    <property type="component" value="Unassembled WGS sequence"/>
</dbReference>
<dbReference type="PANTHER" id="PTHR10196">
    <property type="entry name" value="SUGAR KINASE"/>
    <property type="match status" value="1"/>
</dbReference>
<name>A0AAN8IX45_TRICO</name>
<dbReference type="InterPro" id="IPR043129">
    <property type="entry name" value="ATPase_NBD"/>
</dbReference>
<dbReference type="GO" id="GO:0004856">
    <property type="term" value="F:D-xylulokinase activity"/>
    <property type="evidence" value="ECO:0007669"/>
    <property type="project" value="TreeGrafter"/>
</dbReference>
<evidence type="ECO:0000256" key="3">
    <source>
        <dbReference type="ARBA" id="ARBA00022777"/>
    </source>
</evidence>
<dbReference type="SUPFAM" id="SSF53067">
    <property type="entry name" value="Actin-like ATPase domain"/>
    <property type="match status" value="2"/>
</dbReference>
<comment type="caution">
    <text evidence="4">The sequence shown here is derived from an EMBL/GenBank/DDBJ whole genome shotgun (WGS) entry which is preliminary data.</text>
</comment>
<dbReference type="Gene3D" id="3.30.420.40">
    <property type="match status" value="3"/>
</dbReference>
<sequence length="421" mass="46808">MCSDMQRRVIEKPTQFLFRTSRISREHIFFTSSRFLLVRVCPRGVMTVTADDLFLGVDLSTQQLKGIVLNGKNDVVLRHAVNFSRDLPEFKTSDGVIKLPDGAIVSPVLMWVKAVELLLEHIRSQISMKNFRSIGGCAQQHGTVYWANGAAEKLASLSSQMTLTEGLGQNMARITGSRAHHRFSGPQIKKVLQTNEKAWNECETQKWSENCLAGVDGGDEDRTHLRTKLGSLANPSKAVGTVSKYMVKRYGFNSNCTVLPFLGDNPASLAGLNLSENDVGISLGTSDTVFFTTTEYKPCVDAHFFSHFLGKSDEYMALVCFKNGSLTRERVRKQLGCQWNDFGRLLAKTSVGNDGNIGLFFDEDEIAPRVRKGDFRFQKDGSSYHPVKEFKSETEARALLEGQSLLKLIANSYASIGITPR</sequence>